<evidence type="ECO:0000256" key="1">
    <source>
        <dbReference type="ARBA" id="ARBA00004604"/>
    </source>
</evidence>
<dbReference type="PROSITE" id="PS00678">
    <property type="entry name" value="WD_REPEATS_1"/>
    <property type="match status" value="1"/>
</dbReference>
<dbReference type="GO" id="GO:0034388">
    <property type="term" value="C:Pwp2p-containing subcomplex of 90S preribosome"/>
    <property type="evidence" value="ECO:0007669"/>
    <property type="project" value="EnsemblFungi"/>
</dbReference>
<dbReference type="Gene3D" id="2.130.10.10">
    <property type="entry name" value="YVTN repeat-like/Quinoprotein amine dehydrogenase"/>
    <property type="match status" value="5"/>
</dbReference>
<evidence type="ECO:0000256" key="3">
    <source>
        <dbReference type="ARBA" id="ARBA00022737"/>
    </source>
</evidence>
<gene>
    <name evidence="8" type="ORF">BCR42DRAFT_414042</name>
</gene>
<dbReference type="GO" id="GO:0000472">
    <property type="term" value="P:endonucleolytic cleavage to generate mature 5'-end of SSU-rRNA from (SSU-rRNA, 5.8S rRNA, LSU-rRNA)"/>
    <property type="evidence" value="ECO:0007669"/>
    <property type="project" value="EnsemblFungi"/>
</dbReference>
<accession>A0A1X2IIR1</accession>
<dbReference type="GO" id="GO:0032040">
    <property type="term" value="C:small-subunit processome"/>
    <property type="evidence" value="ECO:0007669"/>
    <property type="project" value="EnsemblFungi"/>
</dbReference>
<dbReference type="InterPro" id="IPR019775">
    <property type="entry name" value="WD40_repeat_CS"/>
</dbReference>
<proteinExistence type="inferred from homology"/>
<comment type="subcellular location">
    <subcellularLocation>
        <location evidence="1">Nucleus</location>
        <location evidence="1">Nucleolus</location>
    </subcellularLocation>
</comment>
<dbReference type="InterPro" id="IPR015943">
    <property type="entry name" value="WD40/YVTN_repeat-like_dom_sf"/>
</dbReference>
<dbReference type="InterPro" id="IPR001680">
    <property type="entry name" value="WD40_rpt"/>
</dbReference>
<dbReference type="Pfam" id="PF25173">
    <property type="entry name" value="Beta-prop_WDR3_1st"/>
    <property type="match status" value="1"/>
</dbReference>
<feature type="repeat" description="WD" evidence="6">
    <location>
        <begin position="57"/>
        <end position="98"/>
    </location>
</feature>
<sequence length="968" mass="108919">MVKAYLRYEALASFGVVASTQSNICYDGKGKLAITPALEEVLIWDLRKGVQIGKWHEFGNKAAVTCISKSPNGSDYAVGYADGTIRIWNMETSASTVTLSGHRAAVTALAFDEQGTRLASGSRDTDLIVWDVIAESGLYRLKGHKDQITCLAFLTKPSTLNKQNGTTATTENDNDTSDDVGVAKEGYLISSSKDTLLKLWDLSAQFCRETIVGHRSEVWSFAISNDQRIILSGGSEPNVKAWNIDWRVLGLSLEALGTVDETTTTTTDAMDVDSDDDSAKNKGDNLKAATLQKAITLYGTLPRHSRERISTIRFHPSGEFVGVQAADKSVQLYRIRDFDYIRKKIQRRRKRAKEKGKSVDEVSDEIQVEDEIKSQTIIRTPAKVGSFDFAPVKDVAKAGHVQILASLTNNSIEVYNAAYDLDKKDEETEEYTKLHSIDLQGHRSDIRTLALSSDDGVLASASQNLLKLWNIKTRMCIRSIDCGYALCSAFLPGDRHVLLGTKTGEIELYDIGSATMIQSIKAHDGPVYSLAVRPDKRGFVTGSADKDVKFWDFDLLQKSNSEKSLTFTHMRTLKMSDEVLCVRYSPDQNLLAVSLLDTTVKVFYHDTLKFFLSLYGHKLPVLDMDISSDNTLLATCSADKNVKLWGLDFGDCHKSLFAHQESVMSVKFVWGTHYFFTVSKDKTIKYWDGDKFENIMKLEGHHGEVWALAVAKNGTFIVTGSHDRSLRIWEKTDEQLFLEEEREKELEQVYEATLVNQLEKTDMNDNMEVDAAGIQTMETLKAGERIMEAIDIGDEERKGWEDYETAKSKGLPAVPPTRNTILIAMGDVTPERYVLDVIQKIKANDLEESLLVLPFSKVMSLLSYIEIWAKKNWNIILVSRVLFILTKTHHNQIASNRIMRPMLDSIRIHLRMQLQRQKDVMGYNRAALSYMQRDWKARNTTDFLDETTPTKETETGDDKKRKFVKLTA</sequence>
<keyword evidence="9" id="KW-1185">Reference proteome</keyword>
<dbReference type="Proteomes" id="UP000193560">
    <property type="component" value="Unassembled WGS sequence"/>
</dbReference>
<keyword evidence="4" id="KW-0539">Nucleus</keyword>
<dbReference type="InterPro" id="IPR020472">
    <property type="entry name" value="WD40_PAC1"/>
</dbReference>
<feature type="repeat" description="WD" evidence="6">
    <location>
        <begin position="656"/>
        <end position="688"/>
    </location>
</feature>
<dbReference type="InterPro" id="IPR036322">
    <property type="entry name" value="WD40_repeat_dom_sf"/>
</dbReference>
<evidence type="ECO:0000313" key="8">
    <source>
        <dbReference type="EMBL" id="ORZ17164.1"/>
    </source>
</evidence>
<feature type="domain" description="Small-subunit processome Utp12" evidence="7">
    <location>
        <begin position="830"/>
        <end position="933"/>
    </location>
</feature>
<comment type="caution">
    <text evidence="8">The sequence shown here is derived from an EMBL/GenBank/DDBJ whole genome shotgun (WGS) entry which is preliminary data.</text>
</comment>
<dbReference type="PANTHER" id="PTHR19853:SF0">
    <property type="entry name" value="WD REPEAT-CONTAINING PROTEIN 3"/>
    <property type="match status" value="1"/>
</dbReference>
<reference evidence="8 9" key="1">
    <citation type="submission" date="2016-07" db="EMBL/GenBank/DDBJ databases">
        <title>Pervasive Adenine N6-methylation of Active Genes in Fungi.</title>
        <authorList>
            <consortium name="DOE Joint Genome Institute"/>
            <person name="Mondo S.J."/>
            <person name="Dannebaum R.O."/>
            <person name="Kuo R.C."/>
            <person name="Labutti K."/>
            <person name="Haridas S."/>
            <person name="Kuo A."/>
            <person name="Salamov A."/>
            <person name="Ahrendt S.R."/>
            <person name="Lipzen A."/>
            <person name="Sullivan W."/>
            <person name="Andreopoulos W.B."/>
            <person name="Clum A."/>
            <person name="Lindquist E."/>
            <person name="Daum C."/>
            <person name="Ramamoorthy G.K."/>
            <person name="Gryganskyi A."/>
            <person name="Culley D."/>
            <person name="Magnuson J.K."/>
            <person name="James T.Y."/>
            <person name="O'Malley M.A."/>
            <person name="Stajich J.E."/>
            <person name="Spatafora J.W."/>
            <person name="Visel A."/>
            <person name="Grigoriev I.V."/>
        </authorList>
    </citation>
    <scope>NUCLEOTIDE SEQUENCE [LARGE SCALE GENOMIC DNA]</scope>
    <source>
        <strain evidence="8 9">NRRL 1336</strain>
    </source>
</reference>
<dbReference type="SUPFAM" id="SSF50978">
    <property type="entry name" value="WD40 repeat-like"/>
    <property type="match status" value="2"/>
</dbReference>
<dbReference type="AlphaFoldDB" id="A0A1X2IIR1"/>
<dbReference type="PRINTS" id="PR00320">
    <property type="entry name" value="GPROTEINBRPT"/>
</dbReference>
<dbReference type="InterPro" id="IPR007148">
    <property type="entry name" value="SSU_processome_Utp12"/>
</dbReference>
<evidence type="ECO:0000256" key="2">
    <source>
        <dbReference type="ARBA" id="ARBA00022574"/>
    </source>
</evidence>
<dbReference type="STRING" id="90262.A0A1X2IIR1"/>
<feature type="repeat" description="WD" evidence="6">
    <location>
        <begin position="614"/>
        <end position="655"/>
    </location>
</feature>
<dbReference type="InterPro" id="IPR051570">
    <property type="entry name" value="TBC1_cilium_biogenesis"/>
</dbReference>
<dbReference type="PROSITE" id="PS50082">
    <property type="entry name" value="WD_REPEATS_2"/>
    <property type="match status" value="8"/>
</dbReference>
<evidence type="ECO:0000313" key="9">
    <source>
        <dbReference type="Proteomes" id="UP000193560"/>
    </source>
</evidence>
<dbReference type="PROSITE" id="PS50294">
    <property type="entry name" value="WD_REPEATS_REGION"/>
    <property type="match status" value="7"/>
</dbReference>
<evidence type="ECO:0000259" key="7">
    <source>
        <dbReference type="Pfam" id="PF04003"/>
    </source>
</evidence>
<dbReference type="EMBL" id="MCGE01000010">
    <property type="protein sequence ID" value="ORZ17164.1"/>
    <property type="molecule type" value="Genomic_DNA"/>
</dbReference>
<protein>
    <submittedName>
        <fullName evidence="8">WD40-repeat-containing domain protein</fullName>
    </submittedName>
</protein>
<keyword evidence="2 6" id="KW-0853">WD repeat</keyword>
<dbReference type="PANTHER" id="PTHR19853">
    <property type="entry name" value="WD REPEAT CONTAINING PROTEIN 3 WDR3"/>
    <property type="match status" value="1"/>
</dbReference>
<organism evidence="8 9">
    <name type="scientific">Absidia repens</name>
    <dbReference type="NCBI Taxonomy" id="90262"/>
    <lineage>
        <taxon>Eukaryota</taxon>
        <taxon>Fungi</taxon>
        <taxon>Fungi incertae sedis</taxon>
        <taxon>Mucoromycota</taxon>
        <taxon>Mucoromycotina</taxon>
        <taxon>Mucoromycetes</taxon>
        <taxon>Mucorales</taxon>
        <taxon>Cunninghamellaceae</taxon>
        <taxon>Absidia</taxon>
    </lineage>
</organism>
<feature type="repeat" description="WD" evidence="6">
    <location>
        <begin position="99"/>
        <end position="132"/>
    </location>
</feature>
<evidence type="ECO:0000256" key="4">
    <source>
        <dbReference type="ARBA" id="ARBA00023242"/>
    </source>
</evidence>
<dbReference type="Pfam" id="PF25172">
    <property type="entry name" value="Beta-prop_WDR3_2nd"/>
    <property type="match status" value="1"/>
</dbReference>
<feature type="repeat" description="WD" evidence="6">
    <location>
        <begin position="439"/>
        <end position="479"/>
    </location>
</feature>
<feature type="repeat" description="WD" evidence="6">
    <location>
        <begin position="520"/>
        <end position="561"/>
    </location>
</feature>
<dbReference type="SMART" id="SM00320">
    <property type="entry name" value="WD40"/>
    <property type="match status" value="12"/>
</dbReference>
<evidence type="ECO:0000256" key="5">
    <source>
        <dbReference type="ARBA" id="ARBA00038229"/>
    </source>
</evidence>
<dbReference type="OrthoDB" id="407922at2759"/>
<dbReference type="GO" id="GO:0000480">
    <property type="term" value="P:endonucleolytic cleavage in 5'-ETS of tricistronic rRNA transcript (SSU-rRNA, 5.8S rRNA, LSU-rRNA)"/>
    <property type="evidence" value="ECO:0007669"/>
    <property type="project" value="EnsemblFungi"/>
</dbReference>
<comment type="similarity">
    <text evidence="5">Belongs to the WD repeat WDR3/UTP12 family.</text>
</comment>
<dbReference type="FunFam" id="2.130.10.10:FF:000178">
    <property type="entry name" value="WD repeat domain 3"/>
    <property type="match status" value="1"/>
</dbReference>
<dbReference type="CDD" id="cd00200">
    <property type="entry name" value="WD40"/>
    <property type="match status" value="2"/>
</dbReference>
<dbReference type="GO" id="GO:0000447">
    <property type="term" value="P:endonucleolytic cleavage in ITS1 to separate SSU-rRNA from 5.8S rRNA and LSU-rRNA from tricistronic rRNA transcript (SSU-rRNA, 5.8S rRNA, LSU-rRNA)"/>
    <property type="evidence" value="ECO:0007669"/>
    <property type="project" value="EnsemblFungi"/>
</dbReference>
<feature type="repeat" description="WD" evidence="6">
    <location>
        <begin position="698"/>
        <end position="730"/>
    </location>
</feature>
<name>A0A1X2IIR1_9FUNG</name>
<dbReference type="FunFam" id="2.130.10.10:FF:000157">
    <property type="entry name" value="WD repeat domain 3"/>
    <property type="match status" value="1"/>
</dbReference>
<dbReference type="Pfam" id="PF04003">
    <property type="entry name" value="Utp12"/>
    <property type="match status" value="1"/>
</dbReference>
<feature type="repeat" description="WD" evidence="6">
    <location>
        <begin position="211"/>
        <end position="245"/>
    </location>
</feature>
<dbReference type="GO" id="GO:0034511">
    <property type="term" value="F:U3 snoRNA binding"/>
    <property type="evidence" value="ECO:0007669"/>
    <property type="project" value="EnsemblFungi"/>
</dbReference>
<evidence type="ECO:0000256" key="6">
    <source>
        <dbReference type="PROSITE-ProRule" id="PRU00221"/>
    </source>
</evidence>
<keyword evidence="3" id="KW-0677">Repeat</keyword>